<dbReference type="Proteomes" id="UP000025061">
    <property type="component" value="Unassembled WGS sequence"/>
</dbReference>
<keyword evidence="4 10" id="KW-0808">Transferase</keyword>
<accession>A0A059FPY4</accession>
<protein>
    <recommendedName>
        <fullName evidence="2 10">FAD:protein FMN transferase</fullName>
        <ecNumber evidence="1 10">2.7.1.180</ecNumber>
    </recommendedName>
    <alternativeName>
        <fullName evidence="8 10">Flavin transferase</fullName>
    </alternativeName>
</protein>
<evidence type="ECO:0000256" key="8">
    <source>
        <dbReference type="ARBA" id="ARBA00031306"/>
    </source>
</evidence>
<keyword evidence="7 10" id="KW-0460">Magnesium</keyword>
<dbReference type="InterPro" id="IPR024932">
    <property type="entry name" value="ApbE"/>
</dbReference>
<evidence type="ECO:0000256" key="1">
    <source>
        <dbReference type="ARBA" id="ARBA00011955"/>
    </source>
</evidence>
<evidence type="ECO:0000256" key="2">
    <source>
        <dbReference type="ARBA" id="ARBA00016337"/>
    </source>
</evidence>
<gene>
    <name evidence="12" type="ORF">HHI_11271</name>
</gene>
<dbReference type="Pfam" id="PF02424">
    <property type="entry name" value="ApbE"/>
    <property type="match status" value="1"/>
</dbReference>
<comment type="catalytic activity">
    <reaction evidence="9 10">
        <text>L-threonyl-[protein] + FAD = FMN-L-threonyl-[protein] + AMP + H(+)</text>
        <dbReference type="Rhea" id="RHEA:36847"/>
        <dbReference type="Rhea" id="RHEA-COMP:11060"/>
        <dbReference type="Rhea" id="RHEA-COMP:11061"/>
        <dbReference type="ChEBI" id="CHEBI:15378"/>
        <dbReference type="ChEBI" id="CHEBI:30013"/>
        <dbReference type="ChEBI" id="CHEBI:57692"/>
        <dbReference type="ChEBI" id="CHEBI:74257"/>
        <dbReference type="ChEBI" id="CHEBI:456215"/>
        <dbReference type="EC" id="2.7.1.180"/>
    </reaction>
</comment>
<evidence type="ECO:0000313" key="12">
    <source>
        <dbReference type="EMBL" id="KCZ92556.1"/>
    </source>
</evidence>
<dbReference type="SUPFAM" id="SSF143631">
    <property type="entry name" value="ApbE-like"/>
    <property type="match status" value="1"/>
</dbReference>
<evidence type="ECO:0000256" key="6">
    <source>
        <dbReference type="ARBA" id="ARBA00022827"/>
    </source>
</evidence>
<evidence type="ECO:0000256" key="10">
    <source>
        <dbReference type="PIRNR" id="PIRNR006268"/>
    </source>
</evidence>
<dbReference type="PANTHER" id="PTHR30040:SF2">
    <property type="entry name" value="FAD:PROTEIN FMN TRANSFERASE"/>
    <property type="match status" value="1"/>
</dbReference>
<name>A0A059FPY4_9PROT</name>
<dbReference type="Gene3D" id="3.10.520.10">
    <property type="entry name" value="ApbE-like domains"/>
    <property type="match status" value="1"/>
</dbReference>
<dbReference type="EMBL" id="ARYI01000009">
    <property type="protein sequence ID" value="KCZ92556.1"/>
    <property type="molecule type" value="Genomic_DNA"/>
</dbReference>
<evidence type="ECO:0000256" key="11">
    <source>
        <dbReference type="PIRSR" id="PIRSR006268-2"/>
    </source>
</evidence>
<evidence type="ECO:0000256" key="5">
    <source>
        <dbReference type="ARBA" id="ARBA00022723"/>
    </source>
</evidence>
<proteinExistence type="inferred from homology"/>
<reference evidence="12 13" key="1">
    <citation type="submission" date="2013-04" db="EMBL/GenBank/DDBJ databases">
        <title>Hyphomonas hirschiana VP5 Genome Sequencing.</title>
        <authorList>
            <person name="Lai Q."/>
            <person name="Shao Z."/>
        </authorList>
    </citation>
    <scope>NUCLEOTIDE SEQUENCE [LARGE SCALE GENOMIC DNA]</scope>
    <source>
        <strain evidence="12 13">VP5</strain>
    </source>
</reference>
<evidence type="ECO:0000256" key="4">
    <source>
        <dbReference type="ARBA" id="ARBA00022679"/>
    </source>
</evidence>
<evidence type="ECO:0000313" key="13">
    <source>
        <dbReference type="Proteomes" id="UP000025061"/>
    </source>
</evidence>
<dbReference type="GO" id="GO:0046872">
    <property type="term" value="F:metal ion binding"/>
    <property type="evidence" value="ECO:0007669"/>
    <property type="project" value="UniProtKB-UniRule"/>
</dbReference>
<comment type="caution">
    <text evidence="12">The sequence shown here is derived from an EMBL/GenBank/DDBJ whole genome shotgun (WGS) entry which is preliminary data.</text>
</comment>
<keyword evidence="6 10" id="KW-0274">FAD</keyword>
<evidence type="ECO:0000256" key="9">
    <source>
        <dbReference type="ARBA" id="ARBA00048540"/>
    </source>
</evidence>
<keyword evidence="13" id="KW-1185">Reference proteome</keyword>
<feature type="binding site" evidence="11">
    <location>
        <position position="167"/>
    </location>
    <ligand>
        <name>Mg(2+)</name>
        <dbReference type="ChEBI" id="CHEBI:18420"/>
    </ligand>
</feature>
<keyword evidence="5 10" id="KW-0479">Metal-binding</keyword>
<comment type="cofactor">
    <cofactor evidence="11">
        <name>Mg(2+)</name>
        <dbReference type="ChEBI" id="CHEBI:18420"/>
    </cofactor>
    <cofactor evidence="11">
        <name>Mn(2+)</name>
        <dbReference type="ChEBI" id="CHEBI:29035"/>
    </cofactor>
    <text evidence="11">Magnesium. Can also use manganese.</text>
</comment>
<evidence type="ECO:0000256" key="7">
    <source>
        <dbReference type="ARBA" id="ARBA00022842"/>
    </source>
</evidence>
<dbReference type="PANTHER" id="PTHR30040">
    <property type="entry name" value="THIAMINE BIOSYNTHESIS LIPOPROTEIN APBE"/>
    <property type="match status" value="1"/>
</dbReference>
<comment type="similarity">
    <text evidence="10">Belongs to the ApbE family.</text>
</comment>
<dbReference type="GO" id="GO:0016740">
    <property type="term" value="F:transferase activity"/>
    <property type="evidence" value="ECO:0007669"/>
    <property type="project" value="UniProtKB-UniRule"/>
</dbReference>
<dbReference type="InterPro" id="IPR003374">
    <property type="entry name" value="ApbE-like_sf"/>
</dbReference>
<keyword evidence="3 10" id="KW-0285">Flavoprotein</keyword>
<sequence length="324" mass="34346">MSGANLIIPDDFGRGDITPRPDAFMGQRLTGETMGTTWSASWCAAPGLSEERVKAALEANFAAIISSMSPWEPASLISQFNRLPRGGSLAIDTAFAEVMAMALEVADASGGAFDPCLGGAVMRRGFGPAGIGAGQEGRAHGPAVWSQLLPEPVRLYQPGGVTLDLNAVAKGYAVDQMGRVLEGLGLTQFLVEIGGEFTARGVKPDRSPWWVDLENPSPQEAPWRLALVGHGVATSGDYRQQVVQNCLKVSHIVPAMTRQCSQLDLACVTVVHDNCALADAWATALFAMGDTASLTLANRLNLPILLQYRDAPARASTLMSGWLI</sequence>
<dbReference type="AlphaFoldDB" id="A0A059FPY4"/>
<feature type="binding site" evidence="11">
    <location>
        <position position="279"/>
    </location>
    <ligand>
        <name>Mg(2+)</name>
        <dbReference type="ChEBI" id="CHEBI:18420"/>
    </ligand>
</feature>
<dbReference type="EC" id="2.7.1.180" evidence="1 10"/>
<evidence type="ECO:0000256" key="3">
    <source>
        <dbReference type="ARBA" id="ARBA00022630"/>
    </source>
</evidence>
<feature type="binding site" evidence="11">
    <location>
        <position position="283"/>
    </location>
    <ligand>
        <name>Mg(2+)</name>
        <dbReference type="ChEBI" id="CHEBI:18420"/>
    </ligand>
</feature>
<organism evidence="12 13">
    <name type="scientific">Hyphomonas hirschiana VP5</name>
    <dbReference type="NCBI Taxonomy" id="1280951"/>
    <lineage>
        <taxon>Bacteria</taxon>
        <taxon>Pseudomonadati</taxon>
        <taxon>Pseudomonadota</taxon>
        <taxon>Alphaproteobacteria</taxon>
        <taxon>Hyphomonadales</taxon>
        <taxon>Hyphomonadaceae</taxon>
        <taxon>Hyphomonas</taxon>
    </lineage>
</organism>
<dbReference type="PATRIC" id="fig|1280951.3.peg.2272"/>
<dbReference type="PIRSF" id="PIRSF006268">
    <property type="entry name" value="ApbE"/>
    <property type="match status" value="1"/>
</dbReference>